<dbReference type="RefSeq" id="WP_042748356.1">
    <property type="nucleotide sequence ID" value="NZ_AZSI01000048.1"/>
</dbReference>
<keyword evidence="2" id="KW-0929">Antimicrobial</keyword>
<dbReference type="CDD" id="cd00118">
    <property type="entry name" value="LysM"/>
    <property type="match status" value="3"/>
</dbReference>
<feature type="domain" description="LysM" evidence="7">
    <location>
        <begin position="393"/>
        <end position="436"/>
    </location>
</feature>
<comment type="similarity">
    <text evidence="1">Belongs to the glycosyl hydrolase 73 family.</text>
</comment>
<protein>
    <recommendedName>
        <fullName evidence="5">Peptidoglycan hydrolase</fullName>
    </recommendedName>
</protein>
<keyword evidence="3" id="KW-0081">Bacteriolytic enzyme</keyword>
<evidence type="ECO:0000313" key="9">
    <source>
        <dbReference type="Proteomes" id="UP000028401"/>
    </source>
</evidence>
<evidence type="ECO:0000256" key="2">
    <source>
        <dbReference type="ARBA" id="ARBA00022529"/>
    </source>
</evidence>
<dbReference type="Gene3D" id="4.10.80.30">
    <property type="entry name" value="DNA polymerase, domain 6"/>
    <property type="match status" value="1"/>
</dbReference>
<feature type="domain" description="LysM" evidence="7">
    <location>
        <begin position="319"/>
        <end position="362"/>
    </location>
</feature>
<dbReference type="PANTHER" id="PTHR33308:SF9">
    <property type="entry name" value="PEPTIDOGLYCAN HYDROLASE FLGJ"/>
    <property type="match status" value="1"/>
</dbReference>
<dbReference type="SUPFAM" id="SSF54106">
    <property type="entry name" value="LysM domain"/>
    <property type="match status" value="3"/>
</dbReference>
<comment type="caution">
    <text evidence="8">The sequence shown here is derived from an EMBL/GenBank/DDBJ whole genome shotgun (WGS) entry which is preliminary data.</text>
</comment>
<sequence length="437" mass="46509">MPVSRVKVKNRHLKKKTKKPLAFYKPATKFAGAVLIAGTLTTTHELLLQQTSPMVQAATNSSEAFIESIAASAKPVADANGLYPSVMIAQAILESNWGSSQLSRAPYYNLFGIQGTYQGKSVVFKTQEYLNGKWVTKDMPFRVYPSFNQSFQDNAYVLKTTNFGNGPYYAKAWRANAATYQDATAALTGKYATDPSYGASLNRIISQYNLTRFDGASSAGNTNSGGSTTTNTNNNSGTNSSSTTYTVKSGDTLWGISQRYGISVAQIQSANNLKSTIIYIGQKLVLTGSASSTNSGGSNNSASTTPTTSVTPAKPTSQTTVKVKSGDTLWALSVKYKTSIAQLKSWNHLSSDTIYIGQNLIVSQSAAASNPSTGSGSTATNNSNSTSSNSNASIHKVVKGDTLWGLSQKSGSPIASIKAWNHLSSDTILIGQYLRIK</sequence>
<dbReference type="EMBL" id="AZSI01000048">
    <property type="protein sequence ID" value="KEY62354.1"/>
    <property type="molecule type" value="Genomic_DNA"/>
</dbReference>
<dbReference type="Pfam" id="PF01476">
    <property type="entry name" value="LysM"/>
    <property type="match status" value="3"/>
</dbReference>
<dbReference type="Gene3D" id="1.10.530.10">
    <property type="match status" value="1"/>
</dbReference>
<dbReference type="PROSITE" id="PS51782">
    <property type="entry name" value="LYSM"/>
    <property type="match status" value="3"/>
</dbReference>
<dbReference type="Gene3D" id="3.10.350.10">
    <property type="entry name" value="LysM domain"/>
    <property type="match status" value="3"/>
</dbReference>
<dbReference type="SMART" id="SM00257">
    <property type="entry name" value="LysM"/>
    <property type="match status" value="3"/>
</dbReference>
<evidence type="ECO:0000259" key="7">
    <source>
        <dbReference type="PROSITE" id="PS51782"/>
    </source>
</evidence>
<evidence type="ECO:0000256" key="4">
    <source>
        <dbReference type="ARBA" id="ARBA00022801"/>
    </source>
</evidence>
<gene>
    <name evidence="8" type="ORF">U725_01514</name>
</gene>
<dbReference type="InterPro" id="IPR018392">
    <property type="entry name" value="LysM"/>
</dbReference>
<evidence type="ECO:0000313" key="8">
    <source>
        <dbReference type="EMBL" id="KEY62354.1"/>
    </source>
</evidence>
<organism evidence="8 9">
    <name type="scientific">Lactococcus cremoris subsp. cremoris GE214</name>
    <dbReference type="NCBI Taxonomy" id="1415168"/>
    <lineage>
        <taxon>Bacteria</taxon>
        <taxon>Bacillati</taxon>
        <taxon>Bacillota</taxon>
        <taxon>Bacilli</taxon>
        <taxon>Lactobacillales</taxon>
        <taxon>Streptococcaceae</taxon>
        <taxon>Lactococcus</taxon>
        <taxon>Lactococcus cremoris subsp. cremoris</taxon>
    </lineage>
</organism>
<keyword evidence="4" id="KW-0378">Hydrolase</keyword>
<evidence type="ECO:0000256" key="6">
    <source>
        <dbReference type="SAM" id="MobiDB-lite"/>
    </source>
</evidence>
<dbReference type="InterPro" id="IPR002901">
    <property type="entry name" value="MGlyc_endo_b_GlcNAc-like_dom"/>
</dbReference>
<evidence type="ECO:0000256" key="3">
    <source>
        <dbReference type="ARBA" id="ARBA00022638"/>
    </source>
</evidence>
<dbReference type="Proteomes" id="UP000028401">
    <property type="component" value="Unassembled WGS sequence"/>
</dbReference>
<dbReference type="Pfam" id="PF01832">
    <property type="entry name" value="Glucosaminidase"/>
    <property type="match status" value="1"/>
</dbReference>
<feature type="region of interest" description="Disordered" evidence="6">
    <location>
        <begin position="367"/>
        <end position="392"/>
    </location>
</feature>
<proteinExistence type="inferred from homology"/>
<name>A0A084AAM5_LACLC</name>
<evidence type="ECO:0000256" key="5">
    <source>
        <dbReference type="ARBA" id="ARBA00032108"/>
    </source>
</evidence>
<dbReference type="PATRIC" id="fig|1415168.3.peg.1584"/>
<dbReference type="GO" id="GO:0031640">
    <property type="term" value="P:killing of cells of another organism"/>
    <property type="evidence" value="ECO:0007669"/>
    <property type="project" value="UniProtKB-KW"/>
</dbReference>
<feature type="region of interest" description="Disordered" evidence="6">
    <location>
        <begin position="290"/>
        <end position="320"/>
    </location>
</feature>
<feature type="compositionally biased region" description="Low complexity" evidence="6">
    <location>
        <begin position="290"/>
        <end position="317"/>
    </location>
</feature>
<reference evidence="8 9" key="1">
    <citation type="submission" date="2014-06" db="EMBL/GenBank/DDBJ databases">
        <title>Draft genome sequence of the putrescine producing strain Lactococcus lactis subsp cremoris GE214.</title>
        <authorList>
            <person name="Ladero V."/>
            <person name="Linares D.M."/>
            <person name="del Rio B."/>
            <person name="Mayo B."/>
            <person name="Martin M.C."/>
            <person name="Fernandez M."/>
            <person name="Alvarez M.A."/>
        </authorList>
    </citation>
    <scope>NUCLEOTIDE SEQUENCE [LARGE SCALE GENOMIC DNA]</scope>
    <source>
        <strain evidence="8 9">GE214</strain>
    </source>
</reference>
<dbReference type="PRINTS" id="PR01002">
    <property type="entry name" value="FLGFLGJ"/>
</dbReference>
<dbReference type="AlphaFoldDB" id="A0A084AAM5"/>
<accession>A0A084AAM5</accession>
<evidence type="ECO:0000256" key="1">
    <source>
        <dbReference type="ARBA" id="ARBA00010266"/>
    </source>
</evidence>
<dbReference type="SMART" id="SM00047">
    <property type="entry name" value="LYZ2"/>
    <property type="match status" value="1"/>
</dbReference>
<feature type="region of interest" description="Disordered" evidence="6">
    <location>
        <begin position="217"/>
        <end position="244"/>
    </location>
</feature>
<dbReference type="InterPro" id="IPR051056">
    <property type="entry name" value="Glycosyl_Hydrolase_73"/>
</dbReference>
<dbReference type="GO" id="GO:0042742">
    <property type="term" value="P:defense response to bacterium"/>
    <property type="evidence" value="ECO:0007669"/>
    <property type="project" value="UniProtKB-KW"/>
</dbReference>
<feature type="domain" description="LysM" evidence="7">
    <location>
        <begin position="243"/>
        <end position="286"/>
    </location>
</feature>
<dbReference type="GO" id="GO:0004040">
    <property type="term" value="F:amidase activity"/>
    <property type="evidence" value="ECO:0007669"/>
    <property type="project" value="InterPro"/>
</dbReference>
<dbReference type="PANTHER" id="PTHR33308">
    <property type="entry name" value="PEPTIDOGLYCAN HYDROLASE FLGJ"/>
    <property type="match status" value="1"/>
</dbReference>
<dbReference type="InterPro" id="IPR036779">
    <property type="entry name" value="LysM_dom_sf"/>
</dbReference>